<dbReference type="AlphaFoldDB" id="A0A250IWA2"/>
<dbReference type="Pfam" id="PF04326">
    <property type="entry name" value="SLFN_AlbA_2"/>
    <property type="match status" value="1"/>
</dbReference>
<reference evidence="2 3" key="1">
    <citation type="submission" date="2017-06" db="EMBL/GenBank/DDBJ databases">
        <title>Sequencing and comparative analysis of myxobacterial genomes.</title>
        <authorList>
            <person name="Rupp O."/>
            <person name="Goesmann A."/>
            <person name="Sogaard-Andersen L."/>
        </authorList>
    </citation>
    <scope>NUCLEOTIDE SEQUENCE [LARGE SCALE GENOMIC DNA]</scope>
    <source>
        <strain evidence="2 3">DSM 52655</strain>
    </source>
</reference>
<gene>
    <name evidence="2" type="ORF">CYFUS_000953</name>
</gene>
<dbReference type="PANTHER" id="PTHR30595:SF6">
    <property type="entry name" value="SCHLAFEN ALBA-2 DOMAIN-CONTAINING PROTEIN"/>
    <property type="match status" value="1"/>
</dbReference>
<dbReference type="Gene3D" id="3.30.950.30">
    <property type="entry name" value="Schlafen, AAA domain"/>
    <property type="match status" value="1"/>
</dbReference>
<dbReference type="EMBL" id="CP022098">
    <property type="protein sequence ID" value="ATB35540.1"/>
    <property type="molecule type" value="Genomic_DNA"/>
</dbReference>
<feature type="domain" description="Schlafen AlbA-2" evidence="1">
    <location>
        <begin position="13"/>
        <end position="132"/>
    </location>
</feature>
<evidence type="ECO:0000313" key="2">
    <source>
        <dbReference type="EMBL" id="ATB35540.1"/>
    </source>
</evidence>
<protein>
    <submittedName>
        <fullName evidence="2">Transcriptional regulator</fullName>
    </submittedName>
</protein>
<sequence>MPTLDIKPLLVTETDRIEWKESAREDKILQAVCALANDLGDTRRPGYLLVGVDKNGRIKGIAATGTGIDEEQRTLSDRLRSIKILPTPTFDLDALEVEGKLLFAITVHPAPVLPVAVDSVVWVRSGTTTVRARDADLQRLRDRQSAQNRTFDSRVVASATLDDLNIAELQREYDAEKEIDDEQDSFPPLENWLMQRQLVERINGTWRPNHTAILTYGRSPQTFLPGAYVDFIRYTGTDVDAEIASRKTATGTLSDQLDVLWAQLEANNSSTPGPSAGLQAPFVNDYPPQALKELARNLVQHRAYEGTNAPSRVEWYDDRVEFSNPGAPFGRASEGSFGEHSDYRNPTITATLAALGYVEAAGRGIRRVRLALKRAGYPDLDVTTNGFTRITLRRKP</sequence>
<dbReference type="InterPro" id="IPR038475">
    <property type="entry name" value="RecG_C_sf"/>
</dbReference>
<dbReference type="KEGG" id="cfus:CYFUS_000953"/>
<evidence type="ECO:0000313" key="3">
    <source>
        <dbReference type="Proteomes" id="UP000217257"/>
    </source>
</evidence>
<dbReference type="InterPro" id="IPR038461">
    <property type="entry name" value="Schlafen_AlbA_2_dom_sf"/>
</dbReference>
<dbReference type="Pfam" id="PF13749">
    <property type="entry name" value="HATPase_c_4"/>
    <property type="match status" value="1"/>
</dbReference>
<dbReference type="Proteomes" id="UP000217257">
    <property type="component" value="Chromosome"/>
</dbReference>
<proteinExistence type="predicted"/>
<dbReference type="InterPro" id="IPR007421">
    <property type="entry name" value="Schlafen_AlbA_2_dom"/>
</dbReference>
<evidence type="ECO:0000259" key="1">
    <source>
        <dbReference type="Pfam" id="PF04326"/>
    </source>
</evidence>
<dbReference type="Gene3D" id="3.30.565.60">
    <property type="match status" value="1"/>
</dbReference>
<name>A0A250IWA2_9BACT</name>
<organism evidence="2 3">
    <name type="scientific">Cystobacter fuscus</name>
    <dbReference type="NCBI Taxonomy" id="43"/>
    <lineage>
        <taxon>Bacteria</taxon>
        <taxon>Pseudomonadati</taxon>
        <taxon>Myxococcota</taxon>
        <taxon>Myxococcia</taxon>
        <taxon>Myxococcales</taxon>
        <taxon>Cystobacterineae</taxon>
        <taxon>Archangiaceae</taxon>
        <taxon>Cystobacter</taxon>
    </lineage>
</organism>
<dbReference type="PANTHER" id="PTHR30595">
    <property type="entry name" value="GLPR-RELATED TRANSCRIPTIONAL REPRESSOR"/>
    <property type="match status" value="1"/>
</dbReference>
<accession>A0A250IWA2</accession>
<dbReference type="RefSeq" id="WP_095984152.1">
    <property type="nucleotide sequence ID" value="NZ_CP022098.1"/>
</dbReference>